<name>A0A2S6FEU2_9PSED</name>
<evidence type="ECO:0000256" key="1">
    <source>
        <dbReference type="SAM" id="MobiDB-lite"/>
    </source>
</evidence>
<keyword evidence="3" id="KW-1185">Reference proteome</keyword>
<dbReference type="Proteomes" id="UP000238541">
    <property type="component" value="Unassembled WGS sequence"/>
</dbReference>
<feature type="region of interest" description="Disordered" evidence="1">
    <location>
        <begin position="573"/>
        <end position="596"/>
    </location>
</feature>
<dbReference type="EMBL" id="NIRS01000007">
    <property type="protein sequence ID" value="PPK35984.1"/>
    <property type="molecule type" value="Genomic_DNA"/>
</dbReference>
<protein>
    <recommendedName>
        <fullName evidence="4">Sporadically distributed protein, TIGR04141 family</fullName>
    </recommendedName>
</protein>
<proteinExistence type="predicted"/>
<reference evidence="3" key="1">
    <citation type="submission" date="2017-06" db="EMBL/GenBank/DDBJ databases">
        <authorList>
            <person name="Furmanczyk E.M."/>
        </authorList>
    </citation>
    <scope>NUCLEOTIDE SEQUENCE [LARGE SCALE GENOMIC DNA]</scope>
    <source>
        <strain evidence="3">AP3_16</strain>
    </source>
</reference>
<dbReference type="NCBIfam" id="TIGR04141">
    <property type="entry name" value="TIGR04141 family sporadically distributed protein"/>
    <property type="match status" value="1"/>
</dbReference>
<dbReference type="RefSeq" id="WP_104450869.1">
    <property type="nucleotide sequence ID" value="NZ_NIRS01000007.1"/>
</dbReference>
<evidence type="ECO:0000313" key="3">
    <source>
        <dbReference type="Proteomes" id="UP000238541"/>
    </source>
</evidence>
<accession>A0A2S6FEU2</accession>
<evidence type="ECO:0008006" key="4">
    <source>
        <dbReference type="Google" id="ProtNLM"/>
    </source>
</evidence>
<organism evidence="2 3">
    <name type="scientific">Pseudomonas laurylsulfatiphila</name>
    <dbReference type="NCBI Taxonomy" id="2011015"/>
    <lineage>
        <taxon>Bacteria</taxon>
        <taxon>Pseudomonadati</taxon>
        <taxon>Pseudomonadota</taxon>
        <taxon>Gammaproteobacteria</taxon>
        <taxon>Pseudomonadales</taxon>
        <taxon>Pseudomonadaceae</taxon>
        <taxon>Pseudomonas</taxon>
    </lineage>
</organism>
<sequence>MSTGKPKRITLNVYLLKEAPNSASYWTDKDFIASPIGPNGKPKQIGTEQYPLGPEGEYGTLFIRKPFVEAAPEWLNFIQKGLDEGVKTSKWKNKSISAILIVKNGSRQFAISFGYGRYLIEPRLIEDRFGIKVVLNSVSPDKIASIDRQTFDASPRLSRTQTIKAASVSDYMINAEQDLLRGLVGHTKSAYSDIFGKIIAGIDSFKASVAIDLADLGNFLQLALERSTSKDYLAKDVDGHASEFSWVENLLPVKDKELSEALDIQLWNSLISNQTKDMWLAIPDLIDWTSVTGFAYNRTPDSDDIDPVLDLGRFFSTFRKGATLDTLKRREIFLILSSGSPPRPFPAFKCLYAEVKHDANLYILNAGNWFKVEASFQTAVEKYFAELPRKQFAPPFTEYSHAGEGPYNEYVCAQAQSSHAMLDRQMIKFGGSYDKIEVCDIYRVKTQNERGEFIHVKRGRGSSTLSHLFAQGFVASTLMVREPGFVKDVNLQLAKNKFDAIPVNFEARGNDVIYAIIDGAASTALDIPFFSKVTLQNYGKTINSYGYGVKLMHIPESAAHLASVAQKTAAKASKKKTTVTKKKTDRKKTVQPKSGV</sequence>
<dbReference type="AlphaFoldDB" id="A0A2S6FEU2"/>
<dbReference type="Pfam" id="PF19614">
    <property type="entry name" value="DUF6119"/>
    <property type="match status" value="1"/>
</dbReference>
<comment type="caution">
    <text evidence="2">The sequence shown here is derived from an EMBL/GenBank/DDBJ whole genome shotgun (WGS) entry which is preliminary data.</text>
</comment>
<feature type="compositionally biased region" description="Basic residues" evidence="1">
    <location>
        <begin position="573"/>
        <end position="590"/>
    </location>
</feature>
<evidence type="ECO:0000313" key="2">
    <source>
        <dbReference type="EMBL" id="PPK35984.1"/>
    </source>
</evidence>
<dbReference type="InterPro" id="IPR026487">
    <property type="entry name" value="CHP04141"/>
</dbReference>
<gene>
    <name evidence="2" type="ORF">CD175_24675</name>
</gene>